<dbReference type="EMBL" id="BLLF01000140">
    <property type="protein sequence ID" value="GFH08142.1"/>
    <property type="molecule type" value="Genomic_DNA"/>
</dbReference>
<name>A0A699YYI2_HAELA</name>
<organism evidence="2 3">
    <name type="scientific">Haematococcus lacustris</name>
    <name type="common">Green alga</name>
    <name type="synonym">Haematococcus pluvialis</name>
    <dbReference type="NCBI Taxonomy" id="44745"/>
    <lineage>
        <taxon>Eukaryota</taxon>
        <taxon>Viridiplantae</taxon>
        <taxon>Chlorophyta</taxon>
        <taxon>core chlorophytes</taxon>
        <taxon>Chlorophyceae</taxon>
        <taxon>CS clade</taxon>
        <taxon>Chlamydomonadales</taxon>
        <taxon>Haematococcaceae</taxon>
        <taxon>Haematococcus</taxon>
    </lineage>
</organism>
<feature type="chain" id="PRO_5025686269" evidence="1">
    <location>
        <begin position="25"/>
        <end position="320"/>
    </location>
</feature>
<evidence type="ECO:0000313" key="2">
    <source>
        <dbReference type="EMBL" id="GFH08142.1"/>
    </source>
</evidence>
<dbReference type="AlphaFoldDB" id="A0A699YYI2"/>
<keyword evidence="3" id="KW-1185">Reference proteome</keyword>
<feature type="signal peptide" evidence="1">
    <location>
        <begin position="1"/>
        <end position="24"/>
    </location>
</feature>
<sequence length="320" mass="35452">MRALYCAIVLASVLCIGTLRPTVAASWTFPVAGPRYNYEQWKERCSGDDAAWVREYIEFHRQNRQNPNAKYMIYYCPQKNRGAGSGTCQGLGDRIRGILFMVRLAARHHRLAPFGHQLDSRSLASPCVVVRKCSSLTSFSCMKYRIASSPSKPTASMQQYQKLGLDPMQAYTAVHFRLGGSVGEAELWPLTNALTSLLRSIKCARQLGQKHNLTGDQAAHKLLLLTDHARLRTFLAEGFFTDVGCQDTRRTLAADPMVAPGAWSSSQTGPAHGMPLAVGLRKIHAWLHDSEPHGGSMSTHNLTVVEREAVSSYIRHVLAQ</sequence>
<accession>A0A699YYI2</accession>
<protein>
    <submittedName>
        <fullName evidence="2">CAP10 domain-containing protein</fullName>
    </submittedName>
</protein>
<dbReference type="Proteomes" id="UP000485058">
    <property type="component" value="Unassembled WGS sequence"/>
</dbReference>
<keyword evidence="1" id="KW-0732">Signal</keyword>
<gene>
    <name evidence="2" type="ORF">HaLaN_03057</name>
</gene>
<proteinExistence type="predicted"/>
<reference evidence="2 3" key="1">
    <citation type="submission" date="2020-02" db="EMBL/GenBank/DDBJ databases">
        <title>Draft genome sequence of Haematococcus lacustris strain NIES-144.</title>
        <authorList>
            <person name="Morimoto D."/>
            <person name="Nakagawa S."/>
            <person name="Yoshida T."/>
            <person name="Sawayama S."/>
        </authorList>
    </citation>
    <scope>NUCLEOTIDE SEQUENCE [LARGE SCALE GENOMIC DNA]</scope>
    <source>
        <strain evidence="2 3">NIES-144</strain>
    </source>
</reference>
<evidence type="ECO:0000256" key="1">
    <source>
        <dbReference type="SAM" id="SignalP"/>
    </source>
</evidence>
<comment type="caution">
    <text evidence="2">The sequence shown here is derived from an EMBL/GenBank/DDBJ whole genome shotgun (WGS) entry which is preliminary data.</text>
</comment>
<evidence type="ECO:0000313" key="3">
    <source>
        <dbReference type="Proteomes" id="UP000485058"/>
    </source>
</evidence>